<dbReference type="EMBL" id="BMJD01000026">
    <property type="protein sequence ID" value="GGB49990.1"/>
    <property type="molecule type" value="Genomic_DNA"/>
</dbReference>
<name>A0A9W5TZ75_9BACI</name>
<dbReference type="Pfam" id="PF04740">
    <property type="entry name" value="LXG"/>
    <property type="match status" value="1"/>
</dbReference>
<reference evidence="4" key="2">
    <citation type="submission" date="2020-09" db="EMBL/GenBank/DDBJ databases">
        <authorList>
            <person name="Sun Q."/>
            <person name="Zhou Y."/>
        </authorList>
    </citation>
    <scope>NUCLEOTIDE SEQUENCE</scope>
    <source>
        <strain evidence="4">CGMCC 1.15454</strain>
    </source>
</reference>
<proteinExistence type="inferred from homology"/>
<evidence type="ECO:0000259" key="3">
    <source>
        <dbReference type="PROSITE" id="PS51756"/>
    </source>
</evidence>
<organism evidence="4 5">
    <name type="scientific">Lentibacillus populi</name>
    <dbReference type="NCBI Taxonomy" id="1827502"/>
    <lineage>
        <taxon>Bacteria</taxon>
        <taxon>Bacillati</taxon>
        <taxon>Bacillota</taxon>
        <taxon>Bacilli</taxon>
        <taxon>Bacillales</taxon>
        <taxon>Bacillaceae</taxon>
        <taxon>Lentibacillus</taxon>
    </lineage>
</organism>
<accession>A0A9W5TZ75</accession>
<reference evidence="4" key="1">
    <citation type="journal article" date="2014" name="Int. J. Syst. Evol. Microbiol.">
        <title>Complete genome sequence of Corynebacterium casei LMG S-19264T (=DSM 44701T), isolated from a smear-ripened cheese.</title>
        <authorList>
            <consortium name="US DOE Joint Genome Institute (JGI-PGF)"/>
            <person name="Walter F."/>
            <person name="Albersmeier A."/>
            <person name="Kalinowski J."/>
            <person name="Ruckert C."/>
        </authorList>
    </citation>
    <scope>NUCLEOTIDE SEQUENCE</scope>
    <source>
        <strain evidence="4">CGMCC 1.15454</strain>
    </source>
</reference>
<dbReference type="RefSeq" id="WP_188725426.1">
    <property type="nucleotide sequence ID" value="NZ_BMJD01000026.1"/>
</dbReference>
<keyword evidence="2" id="KW-0175">Coiled coil</keyword>
<evidence type="ECO:0000313" key="5">
    <source>
        <dbReference type="Proteomes" id="UP000621492"/>
    </source>
</evidence>
<dbReference type="InterPro" id="IPR006829">
    <property type="entry name" value="LXG_dom"/>
</dbReference>
<gene>
    <name evidence="4" type="ORF">GCM10011409_29500</name>
</gene>
<feature type="coiled-coil region" evidence="2">
    <location>
        <begin position="316"/>
        <end position="350"/>
    </location>
</feature>
<protein>
    <recommendedName>
        <fullName evidence="3">LXG domain-containing protein</fullName>
    </recommendedName>
</protein>
<evidence type="ECO:0000313" key="4">
    <source>
        <dbReference type="EMBL" id="GGB49990.1"/>
    </source>
</evidence>
<comment type="caution">
    <text evidence="4">The sequence shown here is derived from an EMBL/GenBank/DDBJ whole genome shotgun (WGS) entry which is preliminary data.</text>
</comment>
<comment type="similarity">
    <text evidence="1">In the N-terminal section; belongs to the LXG family.</text>
</comment>
<dbReference type="Proteomes" id="UP000621492">
    <property type="component" value="Unassembled WGS sequence"/>
</dbReference>
<evidence type="ECO:0000256" key="1">
    <source>
        <dbReference type="ARBA" id="ARBA00034117"/>
    </source>
</evidence>
<evidence type="ECO:0000256" key="2">
    <source>
        <dbReference type="SAM" id="Coils"/>
    </source>
</evidence>
<dbReference type="PROSITE" id="PS51756">
    <property type="entry name" value="LXG"/>
    <property type="match status" value="1"/>
</dbReference>
<keyword evidence="5" id="KW-1185">Reference proteome</keyword>
<feature type="domain" description="LXG" evidence="3">
    <location>
        <begin position="1"/>
        <end position="246"/>
    </location>
</feature>
<sequence>MKILDAEHLHKGIDNIKNEIPDFQNQISGVQQAVNGIVSLNDTLKGEGGEAIRTFYEQCHQPFLIYMQHFLTDYEELFDQVKEAVLSFEPNEKAMIREEFLEDDVTSGLEKVEDVTVNLTDEANAIMDSIRDIVALPKLDDEEFLHNVQRGKKKTKETVEGLYDLDDSQTSALESVEKQLETMKGYITDIQAVFTNGEISLQNMDGYTAEGMGFYRNTLVDKPAEFTALQKQNQFNRGAWPFVAMMYPNMMFPITYRNHGKYINNVTPKDISEQRFIQELAEQNRMTDEEAIQIQQYLQKISGEEVTTTGVGIAPHSSYNQELAQKEKEIEDLQKMINSYQASASQGERENYAREPITFEDKRKVMGGNSDLAGDPYMMGHIASAGFDFAFDDIETIVDPDATAADKMMAGLFLGVKPAKLVGKSAEAFKAGEKVKDVGEANKSISNSLLPSEGKVDTFKQLTKQGTAFDNITPHHMPSAKKMKQAGIKRNNGVGMNMEQPHPGVGGRHRETYTYGLNGKKLEEYLNLTYRDALAHDILDARRIYMNEGLYTPQIRNGLSEVIRKNNELYPDLFKK</sequence>
<dbReference type="AlphaFoldDB" id="A0A9W5TZ75"/>